<evidence type="ECO:0000256" key="1">
    <source>
        <dbReference type="SAM" id="MobiDB-lite"/>
    </source>
</evidence>
<proteinExistence type="predicted"/>
<evidence type="ECO:0000313" key="2">
    <source>
        <dbReference type="EMBL" id="GES98906.1"/>
    </source>
</evidence>
<dbReference type="EMBL" id="BLAL01000274">
    <property type="protein sequence ID" value="GES98906.1"/>
    <property type="molecule type" value="Genomic_DNA"/>
</dbReference>
<sequence>MVLEEKTIYREVVNTLAKLQNIGTLSQTTSNKELQKCWRRAPILRKSDPKGSFAFTSVATANIDLNKGGATRGKNEIVEDQSKSSQSTPS</sequence>
<protein>
    <submittedName>
        <fullName evidence="2">Uncharacterized protein</fullName>
    </submittedName>
</protein>
<name>A0A8H3M706_9GLOM</name>
<reference evidence="2" key="1">
    <citation type="submission" date="2019-10" db="EMBL/GenBank/DDBJ databases">
        <title>Conservation and host-specific expression of non-tandemly repeated heterogenous ribosome RNA gene in arbuscular mycorrhizal fungi.</title>
        <authorList>
            <person name="Maeda T."/>
            <person name="Kobayashi Y."/>
            <person name="Nakagawa T."/>
            <person name="Ezawa T."/>
            <person name="Yamaguchi K."/>
            <person name="Bino T."/>
            <person name="Nishimoto Y."/>
            <person name="Shigenobu S."/>
            <person name="Kawaguchi M."/>
        </authorList>
    </citation>
    <scope>NUCLEOTIDE SEQUENCE</scope>
    <source>
        <strain evidence="2">HR1</strain>
    </source>
</reference>
<feature type="compositionally biased region" description="Basic and acidic residues" evidence="1">
    <location>
        <begin position="73"/>
        <end position="82"/>
    </location>
</feature>
<organism evidence="2 3">
    <name type="scientific">Rhizophagus clarus</name>
    <dbReference type="NCBI Taxonomy" id="94130"/>
    <lineage>
        <taxon>Eukaryota</taxon>
        <taxon>Fungi</taxon>
        <taxon>Fungi incertae sedis</taxon>
        <taxon>Mucoromycota</taxon>
        <taxon>Glomeromycotina</taxon>
        <taxon>Glomeromycetes</taxon>
        <taxon>Glomerales</taxon>
        <taxon>Glomeraceae</taxon>
        <taxon>Rhizophagus</taxon>
    </lineage>
</organism>
<evidence type="ECO:0000313" key="3">
    <source>
        <dbReference type="Proteomes" id="UP000615446"/>
    </source>
</evidence>
<gene>
    <name evidence="2" type="ORF">RCL2_002543200</name>
</gene>
<dbReference type="Proteomes" id="UP000615446">
    <property type="component" value="Unassembled WGS sequence"/>
</dbReference>
<comment type="caution">
    <text evidence="2">The sequence shown here is derived from an EMBL/GenBank/DDBJ whole genome shotgun (WGS) entry which is preliminary data.</text>
</comment>
<dbReference type="AlphaFoldDB" id="A0A8H3M706"/>
<accession>A0A8H3M706</accession>
<feature type="region of interest" description="Disordered" evidence="1">
    <location>
        <begin position="65"/>
        <end position="90"/>
    </location>
</feature>